<evidence type="ECO:0000259" key="7">
    <source>
        <dbReference type="Pfam" id="PF02687"/>
    </source>
</evidence>
<dbReference type="EMBL" id="JTDK01000008">
    <property type="protein sequence ID" value="KHK97837.1"/>
    <property type="molecule type" value="Genomic_DNA"/>
</dbReference>
<evidence type="ECO:0000256" key="1">
    <source>
        <dbReference type="ARBA" id="ARBA00004651"/>
    </source>
</evidence>
<sequence>MPTSPWTARARRRAALLWAIAAGVFVLALLLSLAAGMVGRAVQDQVRQSFADAAPAQRTLTLSTSARGLTGADRDAAEHAIAKAFGDAPVHVTRTAGGGEVTWTVAPDTARLVPADLHDLQHGFDSIGDTLSTVLAGVGGVTAIGTPGATTATVRAAEQTATETAVLPLGIIAVAGILAVGMLARLLVAGRAAEDRLLRSRGASSGLLVGHAAIEAALVALPAAVLGAAAAQLALQVWIGAPASLAEVIGPGLVALVGAIAAVVAVTVPAVTRPLGDVGPARRASTVLAGVVLLLLALAAVCAWRFANAADAAQVAADPLARIAPAVVLVALAAVVALLFVPVAGIGELPVRRRRGLPPSLAARLTARGAGLLAAPALLLALAVAVGTVAAGAGATSAAFLTDTARVVNGGAVRMTYTGDSMVNNAADLLPASVREDAVRTDAVASPPRTAPVLRTSASLSGVQVDVLGVPSAHLPALVPVAPAMFDADAARAALHAAPLPGPVLQGARVQATVSARTDSGAATASLTLWLVDPVGDVAPVGLAPVAGGQPSTVSAALPAGGPWTAAAIDVTVQASGAVWGATVSLTRLTVDGRDVPLGDHWTAETDVFGTPVAQKTVSSVTTTFASIPAGVAGGTQVRLMPSGSTTVPVIISDAFAGQTGLSTGASSALEGQVASFQARVVQSVPLIPGTTGEPALLADLPTLVRGQLAQSPQVPTVGEMWSFQPLSAAQVARYADGRQVTVQLPSTAIERAFVDLLSASLWLGAIGAALFAVLGVAATVAALQRRRRPEVDVLRRLGVTARTQARVRIVEPGAVVLYSLIAGVVAGLVAAVLIVPAVARTSAPSAPGMLPVVPAFAWAGFAALAVALVVGCGILLAVQHRATLRAARGGGPR</sequence>
<feature type="transmembrane region" description="Helical" evidence="6">
    <location>
        <begin position="370"/>
        <end position="393"/>
    </location>
</feature>
<feature type="transmembrane region" description="Helical" evidence="6">
    <location>
        <begin position="856"/>
        <end position="879"/>
    </location>
</feature>
<feature type="transmembrane region" description="Helical" evidence="6">
    <location>
        <begin position="816"/>
        <end position="836"/>
    </location>
</feature>
<name>A0A0B2A8J2_9MICO</name>
<dbReference type="STRING" id="1348253.LK09_10215"/>
<reference evidence="8 9" key="1">
    <citation type="submission" date="2014-11" db="EMBL/GenBank/DDBJ databases">
        <title>Genome sequence of Microbacterium mangrovi MUSC 115(T).</title>
        <authorList>
            <person name="Lee L.-H."/>
        </authorList>
    </citation>
    <scope>NUCLEOTIDE SEQUENCE [LARGE SCALE GENOMIC DNA]</scope>
    <source>
        <strain evidence="8 9">MUSC 115</strain>
    </source>
</reference>
<feature type="transmembrane region" description="Helical" evidence="6">
    <location>
        <begin position="165"/>
        <end position="188"/>
    </location>
</feature>
<feature type="transmembrane region" description="Helical" evidence="6">
    <location>
        <begin position="208"/>
        <end position="233"/>
    </location>
</feature>
<organism evidence="8 9">
    <name type="scientific">Microbacterium mangrovi</name>
    <dbReference type="NCBI Taxonomy" id="1348253"/>
    <lineage>
        <taxon>Bacteria</taxon>
        <taxon>Bacillati</taxon>
        <taxon>Actinomycetota</taxon>
        <taxon>Actinomycetes</taxon>
        <taxon>Micrococcales</taxon>
        <taxon>Microbacteriaceae</taxon>
        <taxon>Microbacterium</taxon>
    </lineage>
</organism>
<keyword evidence="5 6" id="KW-0472">Membrane</keyword>
<feature type="transmembrane region" description="Helical" evidence="6">
    <location>
        <begin position="253"/>
        <end position="272"/>
    </location>
</feature>
<keyword evidence="4 6" id="KW-1133">Transmembrane helix</keyword>
<evidence type="ECO:0000256" key="5">
    <source>
        <dbReference type="ARBA" id="ARBA00023136"/>
    </source>
</evidence>
<comment type="caution">
    <text evidence="8">The sequence shown here is derived from an EMBL/GenBank/DDBJ whole genome shotgun (WGS) entry which is preliminary data.</text>
</comment>
<accession>A0A0B2A8J2</accession>
<dbReference type="OrthoDB" id="5010890at2"/>
<feature type="transmembrane region" description="Helical" evidence="6">
    <location>
        <begin position="284"/>
        <end position="306"/>
    </location>
</feature>
<evidence type="ECO:0000256" key="3">
    <source>
        <dbReference type="ARBA" id="ARBA00022692"/>
    </source>
</evidence>
<dbReference type="GO" id="GO:0005886">
    <property type="term" value="C:plasma membrane"/>
    <property type="evidence" value="ECO:0007669"/>
    <property type="project" value="UniProtKB-SubCell"/>
</dbReference>
<gene>
    <name evidence="8" type="ORF">LK09_10215</name>
</gene>
<dbReference type="Proteomes" id="UP000031030">
    <property type="component" value="Unassembled WGS sequence"/>
</dbReference>
<evidence type="ECO:0000313" key="9">
    <source>
        <dbReference type="Proteomes" id="UP000031030"/>
    </source>
</evidence>
<feature type="transmembrane region" description="Helical" evidence="6">
    <location>
        <begin position="326"/>
        <end position="349"/>
    </location>
</feature>
<proteinExistence type="predicted"/>
<dbReference type="Pfam" id="PF02687">
    <property type="entry name" value="FtsX"/>
    <property type="match status" value="1"/>
</dbReference>
<evidence type="ECO:0000256" key="6">
    <source>
        <dbReference type="SAM" id="Phobius"/>
    </source>
</evidence>
<dbReference type="AlphaFoldDB" id="A0A0B2A8J2"/>
<comment type="subcellular location">
    <subcellularLocation>
        <location evidence="1">Cell membrane</location>
        <topology evidence="1">Multi-pass membrane protein</topology>
    </subcellularLocation>
</comment>
<evidence type="ECO:0000256" key="4">
    <source>
        <dbReference type="ARBA" id="ARBA00022989"/>
    </source>
</evidence>
<keyword evidence="9" id="KW-1185">Reference proteome</keyword>
<feature type="domain" description="ABC3 transporter permease C-terminal" evidence="7">
    <location>
        <begin position="766"/>
        <end position="875"/>
    </location>
</feature>
<protein>
    <recommendedName>
        <fullName evidence="7">ABC3 transporter permease C-terminal domain-containing protein</fullName>
    </recommendedName>
</protein>
<evidence type="ECO:0000256" key="2">
    <source>
        <dbReference type="ARBA" id="ARBA00022475"/>
    </source>
</evidence>
<feature type="transmembrane region" description="Helical" evidence="6">
    <location>
        <begin position="762"/>
        <end position="784"/>
    </location>
</feature>
<dbReference type="RefSeq" id="WP_039398866.1">
    <property type="nucleotide sequence ID" value="NZ_JTDK01000008.1"/>
</dbReference>
<keyword evidence="2" id="KW-1003">Cell membrane</keyword>
<evidence type="ECO:0000313" key="8">
    <source>
        <dbReference type="EMBL" id="KHK97837.1"/>
    </source>
</evidence>
<keyword evidence="3 6" id="KW-0812">Transmembrane</keyword>
<dbReference type="InterPro" id="IPR003838">
    <property type="entry name" value="ABC3_permease_C"/>
</dbReference>